<sequence length="361" mass="41049">MSNESFFNNDWMDLQRKYWDSWSDMSRKAMGLDGEAKMTAPWEGALDHWWKAFAPAAPDISKSFMEKMMEQGKTFFRMAETFSTQSNDGSATNGMTFWTKALEDMQQRFSGNLNDGDHTLQRMMSFWEMPLDNWQRMMSSMSPMPGDMLRNMPHESFKGNLDRALSAPGLGYTREEQSQYQELMRSSMEYQSALQEYSAFYSKLGMKSVERMGDYIQGVVDSGKTIDSARALYDNWVTCCESVYADEVATPEYARIHGRLVNAQMALKKRLALIVDENLGAMNMPTRSEVRTLQDRLQETRRENKRLSQGLRALEKQVDALAGKTPAKVTAAKPATALKSTAPATKTTTRRKTTAKTTPSE</sequence>
<evidence type="ECO:0000313" key="6">
    <source>
        <dbReference type="Proteomes" id="UP001597337"/>
    </source>
</evidence>
<comment type="caution">
    <text evidence="5">The sequence shown here is derived from an EMBL/GenBank/DDBJ whole genome shotgun (WGS) entry which is preliminary data.</text>
</comment>
<keyword evidence="6" id="KW-1185">Reference proteome</keyword>
<proteinExistence type="predicted"/>
<evidence type="ECO:0000256" key="3">
    <source>
        <dbReference type="ARBA" id="ARBA00022752"/>
    </source>
</evidence>
<organism evidence="5 6">
    <name type="scientific">Thiorhodococcus fuscus</name>
    <dbReference type="NCBI Taxonomy" id="527200"/>
    <lineage>
        <taxon>Bacteria</taxon>
        <taxon>Pseudomonadati</taxon>
        <taxon>Pseudomonadota</taxon>
        <taxon>Gammaproteobacteria</taxon>
        <taxon>Chromatiales</taxon>
        <taxon>Chromatiaceae</taxon>
        <taxon>Thiorhodococcus</taxon>
    </lineage>
</organism>
<keyword evidence="3" id="KW-0583">PHB biosynthesis</keyword>
<dbReference type="NCBIfam" id="TIGR01834">
    <property type="entry name" value="PHA_synth_III_E"/>
    <property type="match status" value="1"/>
</dbReference>
<gene>
    <name evidence="5" type="primary">phaE</name>
    <name evidence="5" type="ORF">ACFSJC_10815</name>
</gene>
<dbReference type="Proteomes" id="UP001597337">
    <property type="component" value="Unassembled WGS sequence"/>
</dbReference>
<name>A0ABW4YB17_9GAMM</name>
<feature type="compositionally biased region" description="Low complexity" evidence="4">
    <location>
        <begin position="323"/>
        <end position="347"/>
    </location>
</feature>
<reference evidence="6" key="1">
    <citation type="journal article" date="2019" name="Int. J. Syst. Evol. Microbiol.">
        <title>The Global Catalogue of Microorganisms (GCM) 10K type strain sequencing project: providing services to taxonomists for standard genome sequencing and annotation.</title>
        <authorList>
            <consortium name="The Broad Institute Genomics Platform"/>
            <consortium name="The Broad Institute Genome Sequencing Center for Infectious Disease"/>
            <person name="Wu L."/>
            <person name="Ma J."/>
        </authorList>
    </citation>
    <scope>NUCLEOTIDE SEQUENCE [LARGE SCALE GENOMIC DNA]</scope>
    <source>
        <strain evidence="6">KACC 12597</strain>
    </source>
</reference>
<accession>A0ABW4YB17</accession>
<dbReference type="Pfam" id="PF09712">
    <property type="entry name" value="PHA_synth_III_E"/>
    <property type="match status" value="1"/>
</dbReference>
<dbReference type="InterPro" id="IPR010123">
    <property type="entry name" value="PHA_synth_III_E"/>
</dbReference>
<dbReference type="EMBL" id="JBHUHX010000024">
    <property type="protein sequence ID" value="MFD2112331.1"/>
    <property type="molecule type" value="Genomic_DNA"/>
</dbReference>
<evidence type="ECO:0000313" key="5">
    <source>
        <dbReference type="EMBL" id="MFD2112331.1"/>
    </source>
</evidence>
<dbReference type="RefSeq" id="WP_386026518.1">
    <property type="nucleotide sequence ID" value="NZ_JBHUHX010000024.1"/>
</dbReference>
<comment type="pathway">
    <text evidence="1">Biopolymer metabolism; poly-(R)-3-hydroxybutanoate biosynthesis.</text>
</comment>
<feature type="region of interest" description="Disordered" evidence="4">
    <location>
        <begin position="323"/>
        <end position="361"/>
    </location>
</feature>
<evidence type="ECO:0000256" key="2">
    <source>
        <dbReference type="ARBA" id="ARBA00019066"/>
    </source>
</evidence>
<evidence type="ECO:0000256" key="4">
    <source>
        <dbReference type="SAM" id="MobiDB-lite"/>
    </source>
</evidence>
<protein>
    <recommendedName>
        <fullName evidence="2">Poly(3-hydroxyalkanoate) polymerase subunit PhaE</fullName>
    </recommendedName>
</protein>
<evidence type="ECO:0000256" key="1">
    <source>
        <dbReference type="ARBA" id="ARBA00004683"/>
    </source>
</evidence>